<keyword evidence="1" id="KW-0472">Membrane</keyword>
<gene>
    <name evidence="2" type="ORF">KGA66_03460</name>
</gene>
<sequence>MDLATQLVTIVGVLVGALSTYVASYLVERGKDRRGLALRWDERKLDTYVSYVAHVRDVIYAAVLLFESREGLRTIDKTIDQLTLGLIDAERSRALLFEQLVLLGGAEVVDAGHELNRAVLAIDWRARELTDEDLPGWRALHVRAFQLINEFHNAARSDLGVRGELAADHSGLTLNLPSARQDS</sequence>
<evidence type="ECO:0000256" key="1">
    <source>
        <dbReference type="SAM" id="Phobius"/>
    </source>
</evidence>
<evidence type="ECO:0000313" key="3">
    <source>
        <dbReference type="Proteomes" id="UP000677913"/>
    </source>
</evidence>
<keyword evidence="1" id="KW-0812">Transmembrane</keyword>
<accession>A0A8J8BBH8</accession>
<keyword evidence="3" id="KW-1185">Reference proteome</keyword>
<comment type="caution">
    <text evidence="2">The sequence shown here is derived from an EMBL/GenBank/DDBJ whole genome shotgun (WGS) entry which is preliminary data.</text>
</comment>
<feature type="transmembrane region" description="Helical" evidence="1">
    <location>
        <begin position="6"/>
        <end position="27"/>
    </location>
</feature>
<evidence type="ECO:0008006" key="4">
    <source>
        <dbReference type="Google" id="ProtNLM"/>
    </source>
</evidence>
<proteinExistence type="predicted"/>
<keyword evidence="1" id="KW-1133">Transmembrane helix</keyword>
<dbReference type="Proteomes" id="UP000677913">
    <property type="component" value="Unassembled WGS sequence"/>
</dbReference>
<name>A0A8J8BBH8_9ACTN</name>
<dbReference type="AlphaFoldDB" id="A0A8J8BBH8"/>
<reference evidence="2" key="1">
    <citation type="submission" date="2021-04" db="EMBL/GenBank/DDBJ databases">
        <title>Genome based classification of Actinospica acidithermotolerans sp. nov., an actinobacterium isolated from an Indonesian hot spring.</title>
        <authorList>
            <person name="Kusuma A.B."/>
            <person name="Putra K.E."/>
            <person name="Nafisah S."/>
            <person name="Loh J."/>
            <person name="Nouioui I."/>
            <person name="Goodfellow M."/>
        </authorList>
    </citation>
    <scope>NUCLEOTIDE SEQUENCE</scope>
    <source>
        <strain evidence="2">DSM 45618</strain>
    </source>
</reference>
<dbReference type="EMBL" id="JAGSXH010000007">
    <property type="protein sequence ID" value="MBS2962091.1"/>
    <property type="molecule type" value="Genomic_DNA"/>
</dbReference>
<evidence type="ECO:0000313" key="2">
    <source>
        <dbReference type="EMBL" id="MBS2962091.1"/>
    </source>
</evidence>
<protein>
    <recommendedName>
        <fullName evidence="4">Secreted protein</fullName>
    </recommendedName>
</protein>
<organism evidence="2 3">
    <name type="scientific">Actinocrinis puniceicyclus</name>
    <dbReference type="NCBI Taxonomy" id="977794"/>
    <lineage>
        <taxon>Bacteria</taxon>
        <taxon>Bacillati</taxon>
        <taxon>Actinomycetota</taxon>
        <taxon>Actinomycetes</taxon>
        <taxon>Catenulisporales</taxon>
        <taxon>Actinospicaceae</taxon>
        <taxon>Actinocrinis</taxon>
    </lineage>
</organism>
<dbReference type="RefSeq" id="WP_211464388.1">
    <property type="nucleotide sequence ID" value="NZ_JAGSXH010000007.1"/>
</dbReference>